<comment type="caution">
    <text evidence="1">The sequence shown here is derived from an EMBL/GenBank/DDBJ whole genome shotgun (WGS) entry which is preliminary data.</text>
</comment>
<protein>
    <submittedName>
        <fullName evidence="1">Uncharacterized protein</fullName>
    </submittedName>
</protein>
<name>A0ACB6R3B5_9PLEO</name>
<dbReference type="EMBL" id="MU003499">
    <property type="protein sequence ID" value="KAF2473744.1"/>
    <property type="molecule type" value="Genomic_DNA"/>
</dbReference>
<accession>A0ACB6R3B5</accession>
<dbReference type="Proteomes" id="UP000799755">
    <property type="component" value="Unassembled WGS sequence"/>
</dbReference>
<reference evidence="1" key="1">
    <citation type="journal article" date="2020" name="Stud. Mycol.">
        <title>101 Dothideomycetes genomes: a test case for predicting lifestyles and emergence of pathogens.</title>
        <authorList>
            <person name="Haridas S."/>
            <person name="Albert R."/>
            <person name="Binder M."/>
            <person name="Bloem J."/>
            <person name="Labutti K."/>
            <person name="Salamov A."/>
            <person name="Andreopoulos B."/>
            <person name="Baker S."/>
            <person name="Barry K."/>
            <person name="Bills G."/>
            <person name="Bluhm B."/>
            <person name="Cannon C."/>
            <person name="Castanera R."/>
            <person name="Culley D."/>
            <person name="Daum C."/>
            <person name="Ezra D."/>
            <person name="Gonzalez J."/>
            <person name="Henrissat B."/>
            <person name="Kuo A."/>
            <person name="Liang C."/>
            <person name="Lipzen A."/>
            <person name="Lutzoni F."/>
            <person name="Magnuson J."/>
            <person name="Mondo S."/>
            <person name="Nolan M."/>
            <person name="Ohm R."/>
            <person name="Pangilinan J."/>
            <person name="Park H.-J."/>
            <person name="Ramirez L."/>
            <person name="Alfaro M."/>
            <person name="Sun H."/>
            <person name="Tritt A."/>
            <person name="Yoshinaga Y."/>
            <person name="Zwiers L.-H."/>
            <person name="Turgeon B."/>
            <person name="Goodwin S."/>
            <person name="Spatafora J."/>
            <person name="Crous P."/>
            <person name="Grigoriev I."/>
        </authorList>
    </citation>
    <scope>NUCLEOTIDE SEQUENCE</scope>
    <source>
        <strain evidence="1">ATCC 200398</strain>
    </source>
</reference>
<keyword evidence="2" id="KW-1185">Reference proteome</keyword>
<evidence type="ECO:0000313" key="2">
    <source>
        <dbReference type="Proteomes" id="UP000799755"/>
    </source>
</evidence>
<sequence length="1494" mass="166900">MQTQDIKQCRLTKLDAVKYVELGTSGGHHVACSPNAAYSIHRCSLTITESGEEGNWNFAVSVWLSYRLADSGDRLARHSARLSNAAIKHASTFAPNERFHFCHSALNLFPIYASASDTATRHASPSQPGREKLRSFPITYKPSLLEHARDFPCFQVPGWVGIISSVLMKLHFCKFTSFMEQSKHTPVPPVTVSAQVLDLNSSPPQRAPDSVHRANWHREVKACRPLHEYLATGQNLDILSSLEMVKTITRDYLYQQESVALQSPECDALLNLLIREHAFADHSQRDIAVASCLHVLSISAAHRHFTYCLQNNVQRYIRLLVLAQRINTDFLPPDTISFVQSLSWLTSGNGSPLEDLQNFRQVIEKIGTTDVWELTPVTMVQKLLTNTDCSSRIQGHVQDLLQSHRYLSAIKALAWLKSVQSFPNNQDAGAMLDEVLPGWHYLRLWEPKISRITQFEQGNFSEQQSQKLVHILTLEGPDTITWQKPSLAKVDLGHRQNPACRLSSTEAECILDLLYSCQRLGTNAIDLFICLCVDDTLEEYEFGPDFVKDAIAIGDDICCLNARILIEGAQDGVTVSQRLSSFTKALPAVKSLGPHWFDRPPLIQAFGRVETTMSKAQEAFHKSLETGSGRHMGMLIHGYGDAILKAPFVHVTLSGQFLSKLRQFPTRDTLMAVFERIRKSSSQIPIENCRFKSYLASALGGRLLVLDHSITMAAIQNEIKFWKHPPDTARKDLARALEKVKTVRYSLYTSWLLVILREDDQFIGEVKHIMMGEMEQRVLRLANYLAIRRKFNQMRDETWLLLFASLIEDRGPTYLQKMADSMPVTGFEELISNLSKLVESVRGSLPQFGAGLTQEQLDWWETLSQRRDALQTLFGNRGQTMNPKWLYFPPSPRKIIGLLDALGAANTSHSIYTQVLPFLSQNGDNILDLCDCIESLKTTSAFGQDIFKRQITRYQNKGDKKLPGGILKAIIQIWTREGSQLTSPDRLALAFLEKLLQLPTSFPPSALHTLRQLFEADHNELMERARSLEKLRLQLHQSNSNRVAAILRRLQIENTSPGRATQGNIPEEIADAVEAIGEEEYEISFPLTGLNDVQRAAKGISPNSRLLLVRLSIRSGTRANGPTFCIHFSPNEEGGHTHGPWAIKDATLPNGAICTTRPTLFTYHLGRIIHKMLSTSPIRLPAIYSCVASLVSSAPDTCLVCTQGMGIRLWKPSACSRNCSLVLRAAPLEVRLHNMLINPKAIDLLLTSIYAASSESQSMQLLPYCPVALPSIKAVIDSMPMLDGLQTASDLRTAIRGSDTYGKNREDLLSWLCMRFRGFMLSVPDGFKVPSLGVNTEQFLIVNSNHEREKGFNAHYTSGGGSTVVFHGTRASRLFPILIDGLRIARNGNLRLNGAAYGEGIYCGNDMQTSWGFSGTTGQSWRNSTLKNMNVMLGCELAPATPGTHGSIHVVTDENRLLGRYVFLLPQTFRPPIRSHVEPAMMTGFAKLRSGLQA</sequence>
<organism evidence="1 2">
    <name type="scientific">Lindgomyces ingoldianus</name>
    <dbReference type="NCBI Taxonomy" id="673940"/>
    <lineage>
        <taxon>Eukaryota</taxon>
        <taxon>Fungi</taxon>
        <taxon>Dikarya</taxon>
        <taxon>Ascomycota</taxon>
        <taxon>Pezizomycotina</taxon>
        <taxon>Dothideomycetes</taxon>
        <taxon>Pleosporomycetidae</taxon>
        <taxon>Pleosporales</taxon>
        <taxon>Lindgomycetaceae</taxon>
        <taxon>Lindgomyces</taxon>
    </lineage>
</organism>
<evidence type="ECO:0000313" key="1">
    <source>
        <dbReference type="EMBL" id="KAF2473744.1"/>
    </source>
</evidence>
<proteinExistence type="predicted"/>
<gene>
    <name evidence="1" type="ORF">BDR25DRAFT_392204</name>
</gene>